<evidence type="ECO:0000313" key="2">
    <source>
        <dbReference type="Proteomes" id="UP000198211"/>
    </source>
</evidence>
<dbReference type="EMBL" id="NBNE01003291">
    <property type="protein sequence ID" value="OWZ08068.1"/>
    <property type="molecule type" value="Genomic_DNA"/>
</dbReference>
<proteinExistence type="predicted"/>
<keyword evidence="2" id="KW-1185">Reference proteome</keyword>
<organism evidence="1 2">
    <name type="scientific">Phytophthora megakarya</name>
    <dbReference type="NCBI Taxonomy" id="4795"/>
    <lineage>
        <taxon>Eukaryota</taxon>
        <taxon>Sar</taxon>
        <taxon>Stramenopiles</taxon>
        <taxon>Oomycota</taxon>
        <taxon>Peronosporomycetes</taxon>
        <taxon>Peronosporales</taxon>
        <taxon>Peronosporaceae</taxon>
        <taxon>Phytophthora</taxon>
    </lineage>
</organism>
<feature type="non-terminal residue" evidence="1">
    <location>
        <position position="1"/>
    </location>
</feature>
<dbReference type="OrthoDB" id="142471at2759"/>
<dbReference type="Proteomes" id="UP000198211">
    <property type="component" value="Unassembled WGS sequence"/>
</dbReference>
<accession>A0A225VT17</accession>
<reference evidence="2" key="1">
    <citation type="submission" date="2017-03" db="EMBL/GenBank/DDBJ databases">
        <title>Phytopthora megakarya and P. palmivora, two closely related causual agents of cacao black pod achieved similar genome size and gene model numbers by different mechanisms.</title>
        <authorList>
            <person name="Ali S."/>
            <person name="Shao J."/>
            <person name="Larry D.J."/>
            <person name="Kronmiller B."/>
            <person name="Shen D."/>
            <person name="Strem M.D."/>
            <person name="Melnick R.L."/>
            <person name="Guiltinan M.J."/>
            <person name="Tyler B.M."/>
            <person name="Meinhardt L.W."/>
            <person name="Bailey B.A."/>
        </authorList>
    </citation>
    <scope>NUCLEOTIDE SEQUENCE [LARGE SCALE GENOMIC DNA]</scope>
    <source>
        <strain evidence="2">zdho120</strain>
    </source>
</reference>
<gene>
    <name evidence="1" type="ORF">PHMEG_00019449</name>
</gene>
<evidence type="ECO:0000313" key="1">
    <source>
        <dbReference type="EMBL" id="OWZ08068.1"/>
    </source>
</evidence>
<name>A0A225VT17_9STRA</name>
<sequence>VDAENVEGRWKIVHLKGSNYHNYPPSHDPSFYPGHRRSDMERLTNSDVSTGDLIAAQTAVSVSPQVVVAKIRRSDPASSITAQAISNRKDAERLETAQFTELYHMAANPSTETELNDTCAMLRSTNAELPDYLDLRWWKYKTNVVRCWTSQYLHFGHRDTSPVEVTHTKCKKGWEISQGDLLTCFSKLLP</sequence>
<comment type="caution">
    <text evidence="1">The sequence shown here is derived from an EMBL/GenBank/DDBJ whole genome shotgun (WGS) entry which is preliminary data.</text>
</comment>
<dbReference type="AlphaFoldDB" id="A0A225VT17"/>
<protein>
    <submittedName>
        <fullName evidence="1">Uncharacterized protein</fullName>
    </submittedName>
</protein>